<keyword evidence="2" id="KW-1185">Reference proteome</keyword>
<accession>A0ABT7GRQ5</accession>
<dbReference type="Proteomes" id="UP001223390">
    <property type="component" value="Unassembled WGS sequence"/>
</dbReference>
<organism evidence="1 2">
    <name type="scientific">Streptomyces katrae</name>
    <dbReference type="NCBI Taxonomy" id="68223"/>
    <lineage>
        <taxon>Bacteria</taxon>
        <taxon>Bacillati</taxon>
        <taxon>Actinomycetota</taxon>
        <taxon>Actinomycetes</taxon>
        <taxon>Kitasatosporales</taxon>
        <taxon>Streptomycetaceae</taxon>
        <taxon>Streptomyces</taxon>
    </lineage>
</organism>
<evidence type="ECO:0000313" key="1">
    <source>
        <dbReference type="EMBL" id="MDK9495585.1"/>
    </source>
</evidence>
<comment type="caution">
    <text evidence="1">The sequence shown here is derived from an EMBL/GenBank/DDBJ whole genome shotgun (WGS) entry which is preliminary data.</text>
</comment>
<name>A0ABT7GRQ5_9ACTN</name>
<sequence>MGWASWTTRSVVAGRGGVRTTGAGVLTGELEVRTDWSDGLAYVSVRRGGDSTWHTVVGSPVPCPNGYGSRRLHDSVLDSVRGRATTTLAAVRPSVGAGRVRGRVAARPVLSET</sequence>
<gene>
    <name evidence="1" type="ORF">QEZ40_006613</name>
</gene>
<dbReference type="RefSeq" id="WP_285341166.1">
    <property type="nucleotide sequence ID" value="NZ_JASITI010000007.1"/>
</dbReference>
<proteinExistence type="predicted"/>
<dbReference type="EMBL" id="JASITI010000007">
    <property type="protein sequence ID" value="MDK9495585.1"/>
    <property type="molecule type" value="Genomic_DNA"/>
</dbReference>
<evidence type="ECO:0000313" key="2">
    <source>
        <dbReference type="Proteomes" id="UP001223390"/>
    </source>
</evidence>
<protein>
    <submittedName>
        <fullName evidence="1">Uncharacterized protein</fullName>
    </submittedName>
</protein>
<reference evidence="1 2" key="1">
    <citation type="submission" date="2023-05" db="EMBL/GenBank/DDBJ databases">
        <title>Sequencing and Assembly of Streptomyces sp. NP73.</title>
        <authorList>
            <person name="Konwar A.N."/>
            <person name="Saikia K."/>
            <person name="Thakur D."/>
        </authorList>
    </citation>
    <scope>NUCLEOTIDE SEQUENCE [LARGE SCALE GENOMIC DNA]</scope>
    <source>
        <strain evidence="1 2">NP73</strain>
    </source>
</reference>